<keyword evidence="5 6" id="KW-0472">Membrane</keyword>
<dbReference type="OrthoDB" id="551896at2759"/>
<keyword evidence="4 6" id="KW-1133">Transmembrane helix</keyword>
<evidence type="ECO:0000256" key="6">
    <source>
        <dbReference type="SAM" id="Phobius"/>
    </source>
</evidence>
<dbReference type="Pfam" id="PF04819">
    <property type="entry name" value="DUF716"/>
    <property type="match status" value="1"/>
</dbReference>
<evidence type="ECO:0000313" key="7">
    <source>
        <dbReference type="EMBL" id="KAF8570263.1"/>
    </source>
</evidence>
<feature type="transmembrane region" description="Helical" evidence="6">
    <location>
        <begin position="134"/>
        <end position="155"/>
    </location>
</feature>
<dbReference type="GO" id="GO:0016020">
    <property type="term" value="C:membrane"/>
    <property type="evidence" value="ECO:0007669"/>
    <property type="project" value="UniProtKB-SubCell"/>
</dbReference>
<feature type="transmembrane region" description="Helical" evidence="6">
    <location>
        <begin position="233"/>
        <end position="257"/>
    </location>
</feature>
<dbReference type="AlphaFoldDB" id="A0A8T0DR90"/>
<dbReference type="Proteomes" id="UP000699462">
    <property type="component" value="Unassembled WGS sequence"/>
</dbReference>
<feature type="transmembrane region" description="Helical" evidence="6">
    <location>
        <begin position="161"/>
        <end position="184"/>
    </location>
</feature>
<gene>
    <name evidence="7" type="ORF">P879_01772</name>
</gene>
<keyword evidence="8" id="KW-1185">Reference proteome</keyword>
<comment type="subcellular location">
    <subcellularLocation>
        <location evidence="1">Membrane</location>
        <topology evidence="1">Multi-pass membrane protein</topology>
    </subcellularLocation>
</comment>
<evidence type="ECO:0000313" key="8">
    <source>
        <dbReference type="Proteomes" id="UP000699462"/>
    </source>
</evidence>
<evidence type="ECO:0000256" key="2">
    <source>
        <dbReference type="ARBA" id="ARBA00006948"/>
    </source>
</evidence>
<feature type="transmembrane region" description="Helical" evidence="6">
    <location>
        <begin position="12"/>
        <end position="30"/>
    </location>
</feature>
<dbReference type="InterPro" id="IPR042127">
    <property type="entry name" value="TMEM45"/>
</dbReference>
<reference evidence="7 8" key="1">
    <citation type="submission" date="2019-07" db="EMBL/GenBank/DDBJ databases">
        <title>Annotation for the trematode Paragonimus westermani.</title>
        <authorList>
            <person name="Choi Y.-J."/>
        </authorList>
    </citation>
    <scope>NUCLEOTIDE SEQUENCE [LARGE SCALE GENOMIC DNA]</scope>
    <source>
        <strain evidence="7">180907_Pwestermani</strain>
    </source>
</reference>
<sequence>MGTFAGHALPGSFFIFFGLWATYHALRYFYRRRAYELRLSQQPTPKYSNRISFPLECGPSGCCSNKHIPLDSWLKTVTCIIGIFGEVYTGFDHNWRFVHIGNAQHCTMYATFGLSGIVELLMFYGLIKSSIQVEYIFCLVSLLCEGFLFLFHLHGRTPLDVYVHMLLLGMIIVTIMVGFGEIVCMNQPIYTLIRNWCLLVQGTWFWQVGAILYPTTSWMPLWDELAKQSIPRAANLFCYHLLIDFVAILVLASVMSLRLGCITARSTVKGHTEHATHITCPVHTIEENVMEMQEAETVLYTTPCSTAQTTVN</sequence>
<feature type="transmembrane region" description="Helical" evidence="6">
    <location>
        <begin position="196"/>
        <end position="213"/>
    </location>
</feature>
<comment type="caution">
    <text evidence="7">The sequence shown here is derived from an EMBL/GenBank/DDBJ whole genome shotgun (WGS) entry which is preliminary data.</text>
</comment>
<dbReference type="InterPro" id="IPR006904">
    <property type="entry name" value="DUF716"/>
</dbReference>
<organism evidence="7 8">
    <name type="scientific">Paragonimus westermani</name>
    <dbReference type="NCBI Taxonomy" id="34504"/>
    <lineage>
        <taxon>Eukaryota</taxon>
        <taxon>Metazoa</taxon>
        <taxon>Spiralia</taxon>
        <taxon>Lophotrochozoa</taxon>
        <taxon>Platyhelminthes</taxon>
        <taxon>Trematoda</taxon>
        <taxon>Digenea</taxon>
        <taxon>Plagiorchiida</taxon>
        <taxon>Troglotremata</taxon>
        <taxon>Troglotrematidae</taxon>
        <taxon>Paragonimus</taxon>
    </lineage>
</organism>
<feature type="transmembrane region" description="Helical" evidence="6">
    <location>
        <begin position="73"/>
        <end position="91"/>
    </location>
</feature>
<keyword evidence="3 6" id="KW-0812">Transmembrane</keyword>
<evidence type="ECO:0008006" key="9">
    <source>
        <dbReference type="Google" id="ProtNLM"/>
    </source>
</evidence>
<protein>
    <recommendedName>
        <fullName evidence="9">Transmembrane protein 45B</fullName>
    </recommendedName>
</protein>
<dbReference type="EMBL" id="JTDF01001273">
    <property type="protein sequence ID" value="KAF8570263.1"/>
    <property type="molecule type" value="Genomic_DNA"/>
</dbReference>
<name>A0A8T0DR90_9TREM</name>
<comment type="similarity">
    <text evidence="2">Belongs to the TMEM45 family.</text>
</comment>
<dbReference type="PANTHER" id="PTHR16007:SF15">
    <property type="entry name" value="TRANSMEMBRANE PROTEIN 45B"/>
    <property type="match status" value="1"/>
</dbReference>
<evidence type="ECO:0000256" key="1">
    <source>
        <dbReference type="ARBA" id="ARBA00004141"/>
    </source>
</evidence>
<evidence type="ECO:0000256" key="5">
    <source>
        <dbReference type="ARBA" id="ARBA00023136"/>
    </source>
</evidence>
<feature type="transmembrane region" description="Helical" evidence="6">
    <location>
        <begin position="107"/>
        <end position="127"/>
    </location>
</feature>
<accession>A0A8T0DR90</accession>
<evidence type="ECO:0000256" key="3">
    <source>
        <dbReference type="ARBA" id="ARBA00022692"/>
    </source>
</evidence>
<dbReference type="PANTHER" id="PTHR16007">
    <property type="entry name" value="EPIDIDYMAL MEMBRANE PROTEIN E9-RELATED"/>
    <property type="match status" value="1"/>
</dbReference>
<proteinExistence type="inferred from homology"/>
<evidence type="ECO:0000256" key="4">
    <source>
        <dbReference type="ARBA" id="ARBA00022989"/>
    </source>
</evidence>